<dbReference type="GO" id="GO:0031956">
    <property type="term" value="F:medium-chain fatty acid-CoA ligase activity"/>
    <property type="evidence" value="ECO:0007669"/>
    <property type="project" value="TreeGrafter"/>
</dbReference>
<dbReference type="EMBL" id="AMXE01000039">
    <property type="protein sequence ID" value="ENO87356.1"/>
    <property type="molecule type" value="Genomic_DNA"/>
</dbReference>
<comment type="caution">
    <text evidence="5">The sequence shown here is derived from an EMBL/GenBank/DDBJ whole genome shotgun (WGS) entry which is preliminary data.</text>
</comment>
<feature type="domain" description="AMP-binding enzyme C-terminal" evidence="4">
    <location>
        <begin position="451"/>
        <end position="526"/>
    </location>
</feature>
<evidence type="ECO:0000256" key="1">
    <source>
        <dbReference type="ARBA" id="ARBA00006432"/>
    </source>
</evidence>
<dbReference type="Gene3D" id="3.30.300.30">
    <property type="match status" value="1"/>
</dbReference>
<organism evidence="5 6">
    <name type="scientific">Thauera linaloolentis (strain DSM 12138 / JCM 21573 / CCUG 41526 / CIP 105981 / IAM 15112 / NBRC 102519 / 47Lol)</name>
    <dbReference type="NCBI Taxonomy" id="1123367"/>
    <lineage>
        <taxon>Bacteria</taxon>
        <taxon>Pseudomonadati</taxon>
        <taxon>Pseudomonadota</taxon>
        <taxon>Betaproteobacteria</taxon>
        <taxon>Rhodocyclales</taxon>
        <taxon>Zoogloeaceae</taxon>
        <taxon>Thauera</taxon>
    </lineage>
</organism>
<dbReference type="AlphaFoldDB" id="N6XZS6"/>
<dbReference type="FunFam" id="3.30.300.30:FF:000008">
    <property type="entry name" value="2,3-dihydroxybenzoate-AMP ligase"/>
    <property type="match status" value="1"/>
</dbReference>
<evidence type="ECO:0000259" key="3">
    <source>
        <dbReference type="Pfam" id="PF00501"/>
    </source>
</evidence>
<gene>
    <name evidence="5" type="ORF">C666_11205</name>
</gene>
<dbReference type="SUPFAM" id="SSF56801">
    <property type="entry name" value="Acetyl-CoA synthetase-like"/>
    <property type="match status" value="1"/>
</dbReference>
<proteinExistence type="inferred from homology"/>
<feature type="domain" description="AMP-dependent synthetase/ligase" evidence="3">
    <location>
        <begin position="12"/>
        <end position="394"/>
    </location>
</feature>
<keyword evidence="6" id="KW-1185">Reference proteome</keyword>
<dbReference type="STRING" id="1123367.GCA_000621305_00274"/>
<dbReference type="InterPro" id="IPR025110">
    <property type="entry name" value="AMP-bd_C"/>
</dbReference>
<dbReference type="Gene3D" id="3.40.50.12780">
    <property type="entry name" value="N-terminal domain of ligase-like"/>
    <property type="match status" value="1"/>
</dbReference>
<dbReference type="eggNOG" id="COG0318">
    <property type="taxonomic scope" value="Bacteria"/>
</dbReference>
<evidence type="ECO:0000313" key="5">
    <source>
        <dbReference type="EMBL" id="ENO87356.1"/>
    </source>
</evidence>
<accession>N6XZS6</accession>
<evidence type="ECO:0000259" key="4">
    <source>
        <dbReference type="Pfam" id="PF13193"/>
    </source>
</evidence>
<dbReference type="GO" id="GO:0006631">
    <property type="term" value="P:fatty acid metabolic process"/>
    <property type="evidence" value="ECO:0007669"/>
    <property type="project" value="TreeGrafter"/>
</dbReference>
<dbReference type="Proteomes" id="UP000013232">
    <property type="component" value="Unassembled WGS sequence"/>
</dbReference>
<dbReference type="Pfam" id="PF00501">
    <property type="entry name" value="AMP-binding"/>
    <property type="match status" value="1"/>
</dbReference>
<dbReference type="PANTHER" id="PTHR43201">
    <property type="entry name" value="ACYL-COA SYNTHETASE"/>
    <property type="match status" value="1"/>
</dbReference>
<dbReference type="OrthoDB" id="9766486at2"/>
<comment type="similarity">
    <text evidence="1">Belongs to the ATP-dependent AMP-binding enzyme family.</text>
</comment>
<keyword evidence="2 5" id="KW-0436">Ligase</keyword>
<evidence type="ECO:0000256" key="2">
    <source>
        <dbReference type="ARBA" id="ARBA00022598"/>
    </source>
</evidence>
<dbReference type="InterPro" id="IPR000873">
    <property type="entry name" value="AMP-dep_synth/lig_dom"/>
</dbReference>
<evidence type="ECO:0000313" key="6">
    <source>
        <dbReference type="Proteomes" id="UP000013232"/>
    </source>
</evidence>
<dbReference type="PANTHER" id="PTHR43201:SF5">
    <property type="entry name" value="MEDIUM-CHAIN ACYL-COA LIGASE ACSF2, MITOCHONDRIAL"/>
    <property type="match status" value="1"/>
</dbReference>
<name>N6XZS6_THAL4</name>
<reference evidence="5 6" key="1">
    <citation type="submission" date="2012-09" db="EMBL/GenBank/DDBJ databases">
        <title>Draft Genome Sequences of 6 Strains from Genus Thauera.</title>
        <authorList>
            <person name="Liu B."/>
            <person name="Shapleigh J.P."/>
            <person name="Frostegard A.H."/>
        </authorList>
    </citation>
    <scope>NUCLEOTIDE SEQUENCE [LARGE SCALE GENOMIC DNA]</scope>
    <source>
        <strain evidence="6">47Lol / DSM 12138</strain>
    </source>
</reference>
<protein>
    <submittedName>
        <fullName evidence="5">O-succinylbenzoate--CoA ligase</fullName>
    </submittedName>
</protein>
<dbReference type="InterPro" id="IPR042099">
    <property type="entry name" value="ANL_N_sf"/>
</dbReference>
<dbReference type="RefSeq" id="WP_004338600.1">
    <property type="nucleotide sequence ID" value="NZ_AMXE01000039.1"/>
</dbReference>
<dbReference type="Pfam" id="PF13193">
    <property type="entry name" value="AMP-binding_C"/>
    <property type="match status" value="1"/>
</dbReference>
<sequence length="545" mass="58744">MQTQTLSALIRSRARERGDAPAFVTPARTWRYADLDAESNRLANGLAALGVGPGDRVGCLTRHTAECICLLLACAKLGAVCAPYNWRLAAGELEYVINHGEARVLLSDAFMLPTLAQIAMPDVRRILVIDAAEAPDASAPPGASAQADAAASPTRIDALSAFRAGFPATDPAGPARPTDTVLQLCSSGTTGLPKGVELTHFGLLEMCGYLRILFGQGQDIVQLNVLPTFHVSGTVNALWTVFEGAMTVAYPEFDPERVLQAIAEHRVRCAFLVPAMMQFLLHSPAIGSADLSSLRTIGYGGSPIGEQLLTEVMQAFGCDMVQVYGATEVSGTLTVLSAQDHNPSPERADLLRSAGKPIAGVELRIVDLDTFAEQPEGVVGEVWVRTRTLMKGYFRNDDATREAFPLGRDADGFGGWYRTGDAGYLRGGYLYIHDRVKDMVISGGENIYPAEVENTVARHPAVAEVAVIGVPDPVWGESVKACVVLRDGAQASEAELLAFTRERLAHYKCPKSIDFMPELPRNPSGKLLKRMLRQRYWPDAARPIG</sequence>
<dbReference type="NCBIfam" id="NF004837">
    <property type="entry name" value="PRK06187.1"/>
    <property type="match status" value="1"/>
</dbReference>
<dbReference type="InterPro" id="IPR045851">
    <property type="entry name" value="AMP-bd_C_sf"/>
</dbReference>